<evidence type="ECO:0000256" key="1">
    <source>
        <dbReference type="ARBA" id="ARBA00022679"/>
    </source>
</evidence>
<dbReference type="PANTHER" id="PTHR43877">
    <property type="entry name" value="AMINOALKYLPHOSPHONATE N-ACETYLTRANSFERASE-RELATED-RELATED"/>
    <property type="match status" value="1"/>
</dbReference>
<evidence type="ECO:0000256" key="3">
    <source>
        <dbReference type="SAM" id="MobiDB-lite"/>
    </source>
</evidence>
<dbReference type="Pfam" id="PF00583">
    <property type="entry name" value="Acetyltransf_1"/>
    <property type="match status" value="1"/>
</dbReference>
<dbReference type="SUPFAM" id="SSF55729">
    <property type="entry name" value="Acyl-CoA N-acyltransferases (Nat)"/>
    <property type="match status" value="1"/>
</dbReference>
<feature type="compositionally biased region" description="Pro residues" evidence="3">
    <location>
        <begin position="150"/>
        <end position="159"/>
    </location>
</feature>
<comment type="caution">
    <text evidence="4">The sequence shown here is derived from an EMBL/GenBank/DDBJ whole genome shotgun (WGS) entry which is preliminary data.</text>
</comment>
<gene>
    <name evidence="4" type="ORF">CCR94_12500</name>
</gene>
<evidence type="ECO:0000313" key="4">
    <source>
        <dbReference type="EMBL" id="PPQ30454.1"/>
    </source>
</evidence>
<dbReference type="RefSeq" id="WP_104508195.1">
    <property type="nucleotide sequence ID" value="NZ_JACIGC010000003.1"/>
</dbReference>
<dbReference type="InterPro" id="IPR016181">
    <property type="entry name" value="Acyl_CoA_acyltransferase"/>
</dbReference>
<dbReference type="InterPro" id="IPR050832">
    <property type="entry name" value="Bact_Acetyltransf"/>
</dbReference>
<dbReference type="Gene3D" id="3.40.630.30">
    <property type="match status" value="1"/>
</dbReference>
<dbReference type="OrthoDB" id="2135706at2"/>
<evidence type="ECO:0000256" key="2">
    <source>
        <dbReference type="ARBA" id="ARBA00023315"/>
    </source>
</evidence>
<dbReference type="PROSITE" id="PS51186">
    <property type="entry name" value="GNAT"/>
    <property type="match status" value="1"/>
</dbReference>
<protein>
    <submittedName>
        <fullName evidence="4">Uncharacterized protein</fullName>
    </submittedName>
</protein>
<dbReference type="InterPro" id="IPR000182">
    <property type="entry name" value="GNAT_dom"/>
</dbReference>
<accession>A0A2S6N776</accession>
<keyword evidence="1" id="KW-0808">Transferase</keyword>
<dbReference type="GO" id="GO:0016747">
    <property type="term" value="F:acyltransferase activity, transferring groups other than amino-acyl groups"/>
    <property type="evidence" value="ECO:0007669"/>
    <property type="project" value="InterPro"/>
</dbReference>
<dbReference type="Proteomes" id="UP000239089">
    <property type="component" value="Unassembled WGS sequence"/>
</dbReference>
<dbReference type="AlphaFoldDB" id="A0A2S6N776"/>
<name>A0A2S6N776_9HYPH</name>
<keyword evidence="5" id="KW-1185">Reference proteome</keyword>
<keyword evidence="2" id="KW-0012">Acyltransferase</keyword>
<dbReference type="EMBL" id="NHSJ01000078">
    <property type="protein sequence ID" value="PPQ30454.1"/>
    <property type="molecule type" value="Genomic_DNA"/>
</dbReference>
<dbReference type="CDD" id="cd04301">
    <property type="entry name" value="NAT_SF"/>
    <property type="match status" value="1"/>
</dbReference>
<sequence length="159" mass="17780">MTTRLRRYEDSDWPELLALWIAAWTQARSDIDFTARANWLAELFARSREHGADIIVAEDEGLAGFVLFDPARKWLEQIAVHPRAQGAGVARLLVGHVKKACPEGVALSVNTDNARALAFYRREGFTLDGEGSNPLSGLPTRRLRWAPDLTPRPAPPPRR</sequence>
<proteinExistence type="predicted"/>
<organism evidence="4 5">
    <name type="scientific">Rhodoblastus sphagnicola</name>
    <dbReference type="NCBI Taxonomy" id="333368"/>
    <lineage>
        <taxon>Bacteria</taxon>
        <taxon>Pseudomonadati</taxon>
        <taxon>Pseudomonadota</taxon>
        <taxon>Alphaproteobacteria</taxon>
        <taxon>Hyphomicrobiales</taxon>
        <taxon>Rhodoblastaceae</taxon>
        <taxon>Rhodoblastus</taxon>
    </lineage>
</organism>
<evidence type="ECO:0000313" key="5">
    <source>
        <dbReference type="Proteomes" id="UP000239089"/>
    </source>
</evidence>
<reference evidence="4 5" key="1">
    <citation type="journal article" date="2018" name="Arch. Microbiol.">
        <title>New insights into the metabolic potential of the phototrophic purple bacterium Rhodopila globiformis DSM 161(T) from its draft genome sequence and evidence for a vanadium-dependent nitrogenase.</title>
        <authorList>
            <person name="Imhoff J.F."/>
            <person name="Rahn T."/>
            <person name="Kunzel S."/>
            <person name="Neulinger S.C."/>
        </authorList>
    </citation>
    <scope>NUCLEOTIDE SEQUENCE [LARGE SCALE GENOMIC DNA]</scope>
    <source>
        <strain evidence="4 5">DSM 16996</strain>
    </source>
</reference>
<feature type="region of interest" description="Disordered" evidence="3">
    <location>
        <begin position="131"/>
        <end position="159"/>
    </location>
</feature>